<dbReference type="RefSeq" id="WP_343961388.1">
    <property type="nucleotide sequence ID" value="NZ_BAAAGK010000005.1"/>
</dbReference>
<proteinExistence type="predicted"/>
<organism evidence="2 3">
    <name type="scientific">Streptosporangium amethystogenes subsp. fukuiense</name>
    <dbReference type="NCBI Taxonomy" id="698418"/>
    <lineage>
        <taxon>Bacteria</taxon>
        <taxon>Bacillati</taxon>
        <taxon>Actinomycetota</taxon>
        <taxon>Actinomycetes</taxon>
        <taxon>Streptosporangiales</taxon>
        <taxon>Streptosporangiaceae</taxon>
        <taxon>Streptosporangium</taxon>
    </lineage>
</organism>
<evidence type="ECO:0000259" key="1">
    <source>
        <dbReference type="Pfam" id="PF04149"/>
    </source>
</evidence>
<feature type="domain" description="DUF397" evidence="1">
    <location>
        <begin position="9"/>
        <end position="62"/>
    </location>
</feature>
<dbReference type="Proteomes" id="UP001596514">
    <property type="component" value="Unassembled WGS sequence"/>
</dbReference>
<reference evidence="3" key="1">
    <citation type="journal article" date="2019" name="Int. J. Syst. Evol. Microbiol.">
        <title>The Global Catalogue of Microorganisms (GCM) 10K type strain sequencing project: providing services to taxonomists for standard genome sequencing and annotation.</title>
        <authorList>
            <consortium name="The Broad Institute Genomics Platform"/>
            <consortium name="The Broad Institute Genome Sequencing Center for Infectious Disease"/>
            <person name="Wu L."/>
            <person name="Ma J."/>
        </authorList>
    </citation>
    <scope>NUCLEOTIDE SEQUENCE [LARGE SCALE GENOMIC DNA]</scope>
    <source>
        <strain evidence="3">JCM 10083</strain>
    </source>
</reference>
<keyword evidence="3" id="KW-1185">Reference proteome</keyword>
<name>A0ABW2T971_9ACTN</name>
<comment type="caution">
    <text evidence="2">The sequence shown here is derived from an EMBL/GenBank/DDBJ whole genome shotgun (WGS) entry which is preliminary data.</text>
</comment>
<sequence length="66" mass="6792">MISPDLSAADFRKSSLSGGNNDCIEVATNLAGIVAVRDSKNPSGPVLAFSPAAWGNFLTGIRNGEI</sequence>
<evidence type="ECO:0000313" key="2">
    <source>
        <dbReference type="EMBL" id="MFC7604396.1"/>
    </source>
</evidence>
<protein>
    <submittedName>
        <fullName evidence="2">DUF397 domain-containing protein</fullName>
    </submittedName>
</protein>
<dbReference type="EMBL" id="JBHTEE010000001">
    <property type="protein sequence ID" value="MFC7604396.1"/>
    <property type="molecule type" value="Genomic_DNA"/>
</dbReference>
<accession>A0ABW2T971</accession>
<dbReference type="Pfam" id="PF04149">
    <property type="entry name" value="DUF397"/>
    <property type="match status" value="1"/>
</dbReference>
<dbReference type="InterPro" id="IPR007278">
    <property type="entry name" value="DUF397"/>
</dbReference>
<evidence type="ECO:0000313" key="3">
    <source>
        <dbReference type="Proteomes" id="UP001596514"/>
    </source>
</evidence>
<gene>
    <name evidence="2" type="ORF">ACFQVD_30215</name>
</gene>